<sequence length="107" mass="11485">MMPGSSLLSVLWFQAYLLVVKHADGLFGDVSAPQQCYLHATAKAHGRDGGNVTLAGVKEVDLLQLLDMQSATHYNVTTTEDDRGCPAYQIGQYSTLSLPTATVFGPL</sequence>
<gene>
    <name evidence="2" type="ORF">VZT92_022033</name>
</gene>
<protein>
    <submittedName>
        <fullName evidence="2">Uncharacterized protein</fullName>
    </submittedName>
</protein>
<organism evidence="2 3">
    <name type="scientific">Zoarces viviparus</name>
    <name type="common">Viviparous eelpout</name>
    <name type="synonym">Blennius viviparus</name>
    <dbReference type="NCBI Taxonomy" id="48416"/>
    <lineage>
        <taxon>Eukaryota</taxon>
        <taxon>Metazoa</taxon>
        <taxon>Chordata</taxon>
        <taxon>Craniata</taxon>
        <taxon>Vertebrata</taxon>
        <taxon>Euteleostomi</taxon>
        <taxon>Actinopterygii</taxon>
        <taxon>Neopterygii</taxon>
        <taxon>Teleostei</taxon>
        <taxon>Neoteleostei</taxon>
        <taxon>Acanthomorphata</taxon>
        <taxon>Eupercaria</taxon>
        <taxon>Perciformes</taxon>
        <taxon>Cottioidei</taxon>
        <taxon>Zoarcales</taxon>
        <taxon>Zoarcidae</taxon>
        <taxon>Zoarcinae</taxon>
        <taxon>Zoarces</taxon>
    </lineage>
</organism>
<feature type="chain" id="PRO_5043900935" evidence="1">
    <location>
        <begin position="26"/>
        <end position="107"/>
    </location>
</feature>
<reference evidence="2 3" key="1">
    <citation type="journal article" date="2024" name="Genome Biol. Evol.">
        <title>Chromosome-level genome assembly of the viviparous eelpout Zoarces viviparus.</title>
        <authorList>
            <person name="Fuhrmann N."/>
            <person name="Brasseur M.V."/>
            <person name="Bakowski C.E."/>
            <person name="Podsiadlowski L."/>
            <person name="Prost S."/>
            <person name="Krehenwinkel H."/>
            <person name="Mayer C."/>
        </authorList>
    </citation>
    <scope>NUCLEOTIDE SEQUENCE [LARGE SCALE GENOMIC DNA]</scope>
    <source>
        <strain evidence="2">NO-MEL_2022_Ind0_liver</strain>
    </source>
</reference>
<accession>A0AAW1EAT3</accession>
<keyword evidence="3" id="KW-1185">Reference proteome</keyword>
<proteinExistence type="predicted"/>
<feature type="signal peptide" evidence="1">
    <location>
        <begin position="1"/>
        <end position="25"/>
    </location>
</feature>
<name>A0AAW1EAT3_ZOAVI</name>
<comment type="caution">
    <text evidence="2">The sequence shown here is derived from an EMBL/GenBank/DDBJ whole genome shotgun (WGS) entry which is preliminary data.</text>
</comment>
<evidence type="ECO:0000313" key="3">
    <source>
        <dbReference type="Proteomes" id="UP001488805"/>
    </source>
</evidence>
<dbReference type="Proteomes" id="UP001488805">
    <property type="component" value="Unassembled WGS sequence"/>
</dbReference>
<evidence type="ECO:0000313" key="2">
    <source>
        <dbReference type="EMBL" id="KAK9519293.1"/>
    </source>
</evidence>
<dbReference type="EMBL" id="JBCEZU010000434">
    <property type="protein sequence ID" value="KAK9519293.1"/>
    <property type="molecule type" value="Genomic_DNA"/>
</dbReference>
<evidence type="ECO:0000256" key="1">
    <source>
        <dbReference type="SAM" id="SignalP"/>
    </source>
</evidence>
<dbReference type="AlphaFoldDB" id="A0AAW1EAT3"/>
<keyword evidence="1" id="KW-0732">Signal</keyword>